<gene>
    <name evidence="1" type="ORF">FHX68_1165</name>
</gene>
<comment type="caution">
    <text evidence="1">The sequence shown here is derived from an EMBL/GenBank/DDBJ whole genome shotgun (WGS) entry which is preliminary data.</text>
</comment>
<dbReference type="EMBL" id="VFPS01000001">
    <property type="protein sequence ID" value="TQN01026.1"/>
    <property type="molecule type" value="Genomic_DNA"/>
</dbReference>
<keyword evidence="2" id="KW-1185">Reference proteome</keyword>
<proteinExistence type="predicted"/>
<protein>
    <submittedName>
        <fullName evidence="1">Uncharacterized protein</fullName>
    </submittedName>
</protein>
<accession>A0A543L118</accession>
<sequence length="40" mass="4766">LDPRSLFMSLYRCVEATYAHDKATKLKQGLSIEHEWQEDR</sequence>
<reference evidence="1 2" key="1">
    <citation type="submission" date="2019-06" db="EMBL/GenBank/DDBJ databases">
        <title>Sequencing the genomes of 1000 actinobacteria strains.</title>
        <authorList>
            <person name="Klenk H.-P."/>
        </authorList>
    </citation>
    <scope>NUCLEOTIDE SEQUENCE [LARGE SCALE GENOMIC DNA]</scope>
    <source>
        <strain evidence="1 2">DSM 20427</strain>
    </source>
</reference>
<feature type="non-terminal residue" evidence="1">
    <location>
        <position position="1"/>
    </location>
</feature>
<organism evidence="1 2">
    <name type="scientific">Microbacterium lacticum</name>
    <dbReference type="NCBI Taxonomy" id="33885"/>
    <lineage>
        <taxon>Bacteria</taxon>
        <taxon>Bacillati</taxon>
        <taxon>Actinomycetota</taxon>
        <taxon>Actinomycetes</taxon>
        <taxon>Micrococcales</taxon>
        <taxon>Microbacteriaceae</taxon>
        <taxon>Microbacterium</taxon>
    </lineage>
</organism>
<evidence type="ECO:0000313" key="1">
    <source>
        <dbReference type="EMBL" id="TQN01026.1"/>
    </source>
</evidence>
<dbReference type="AlphaFoldDB" id="A0A543L118"/>
<evidence type="ECO:0000313" key="2">
    <source>
        <dbReference type="Proteomes" id="UP000319804"/>
    </source>
</evidence>
<name>A0A543L118_9MICO</name>
<dbReference type="Proteomes" id="UP000319804">
    <property type="component" value="Unassembled WGS sequence"/>
</dbReference>